<dbReference type="InterPro" id="IPR001542">
    <property type="entry name" value="Defensin_invertebrate/fungal"/>
</dbReference>
<name>A0A2K2DHP2_BRADI</name>
<dbReference type="AlphaFoldDB" id="A0A2K2DHP2"/>
<dbReference type="Gramene" id="PNT73803">
    <property type="protein sequence ID" value="PNT73803"/>
    <property type="gene ID" value="BRADI_1g01873v3"/>
</dbReference>
<keyword evidence="2" id="KW-0732">Signal</keyword>
<evidence type="ECO:0000259" key="3">
    <source>
        <dbReference type="Pfam" id="PF01097"/>
    </source>
</evidence>
<dbReference type="InParanoid" id="A0A2K2DHP2"/>
<dbReference type="Gene3D" id="3.30.30.10">
    <property type="entry name" value="Knottin, scorpion toxin-like"/>
    <property type="match status" value="1"/>
</dbReference>
<keyword evidence="1" id="KW-1015">Disulfide bond</keyword>
<dbReference type="Pfam" id="PF01097">
    <property type="entry name" value="Defensin_2"/>
    <property type="match status" value="1"/>
</dbReference>
<dbReference type="Proteomes" id="UP000008810">
    <property type="component" value="Chromosome 1"/>
</dbReference>
<reference evidence="5" key="3">
    <citation type="submission" date="2018-08" db="UniProtKB">
        <authorList>
            <consortium name="EnsemblPlants"/>
        </authorList>
    </citation>
    <scope>IDENTIFICATION</scope>
    <source>
        <strain evidence="5">cv. Bd21</strain>
    </source>
</reference>
<keyword evidence="6" id="KW-1185">Reference proteome</keyword>
<evidence type="ECO:0000313" key="4">
    <source>
        <dbReference type="EMBL" id="PNT73803.1"/>
    </source>
</evidence>
<feature type="domain" description="Invertebrate defensins family profile" evidence="3">
    <location>
        <begin position="54"/>
        <end position="76"/>
    </location>
</feature>
<evidence type="ECO:0000313" key="6">
    <source>
        <dbReference type="Proteomes" id="UP000008810"/>
    </source>
</evidence>
<sequence>MASCSSSNNNKRAAILVMTLVLMALVASSDAKASEKNCTQRPAKDPGCPSFEDCHRKCVTEGYRGGLCTSPVCICVTC</sequence>
<dbReference type="EMBL" id="CM000880">
    <property type="protein sequence ID" value="PNT73803.1"/>
    <property type="molecule type" value="Genomic_DNA"/>
</dbReference>
<dbReference type="EnsemblPlants" id="PNT73803">
    <property type="protein sequence ID" value="PNT73803"/>
    <property type="gene ID" value="BRADI_1g01873v3"/>
</dbReference>
<evidence type="ECO:0000256" key="1">
    <source>
        <dbReference type="ARBA" id="ARBA00023157"/>
    </source>
</evidence>
<reference evidence="4 5" key="1">
    <citation type="journal article" date="2010" name="Nature">
        <title>Genome sequencing and analysis of the model grass Brachypodium distachyon.</title>
        <authorList>
            <consortium name="International Brachypodium Initiative"/>
        </authorList>
    </citation>
    <scope>NUCLEOTIDE SEQUENCE [LARGE SCALE GENOMIC DNA]</scope>
    <source>
        <strain evidence="4 5">Bd21</strain>
    </source>
</reference>
<organism evidence="4">
    <name type="scientific">Brachypodium distachyon</name>
    <name type="common">Purple false brome</name>
    <name type="synonym">Trachynia distachya</name>
    <dbReference type="NCBI Taxonomy" id="15368"/>
    <lineage>
        <taxon>Eukaryota</taxon>
        <taxon>Viridiplantae</taxon>
        <taxon>Streptophyta</taxon>
        <taxon>Embryophyta</taxon>
        <taxon>Tracheophyta</taxon>
        <taxon>Spermatophyta</taxon>
        <taxon>Magnoliopsida</taxon>
        <taxon>Liliopsida</taxon>
        <taxon>Poales</taxon>
        <taxon>Poaceae</taxon>
        <taxon>BOP clade</taxon>
        <taxon>Pooideae</taxon>
        <taxon>Stipodae</taxon>
        <taxon>Brachypodieae</taxon>
        <taxon>Brachypodium</taxon>
    </lineage>
</organism>
<dbReference type="InterPro" id="IPR036574">
    <property type="entry name" value="Scorpion_toxin-like_sf"/>
</dbReference>
<evidence type="ECO:0000313" key="5">
    <source>
        <dbReference type="EnsemblPlants" id="PNT73803"/>
    </source>
</evidence>
<accession>A0A2K2DHP2</accession>
<feature type="chain" id="PRO_5033762337" description="Invertebrate defensins family profile domain-containing protein" evidence="2">
    <location>
        <begin position="32"/>
        <end position="78"/>
    </location>
</feature>
<reference evidence="4" key="2">
    <citation type="submission" date="2017-06" db="EMBL/GenBank/DDBJ databases">
        <title>WGS assembly of Brachypodium distachyon.</title>
        <authorList>
            <consortium name="The International Brachypodium Initiative"/>
            <person name="Lucas S."/>
            <person name="Harmon-Smith M."/>
            <person name="Lail K."/>
            <person name="Tice H."/>
            <person name="Grimwood J."/>
            <person name="Bruce D."/>
            <person name="Barry K."/>
            <person name="Shu S."/>
            <person name="Lindquist E."/>
            <person name="Wang M."/>
            <person name="Pitluck S."/>
            <person name="Vogel J.P."/>
            <person name="Garvin D.F."/>
            <person name="Mockler T.C."/>
            <person name="Schmutz J."/>
            <person name="Rokhsar D."/>
            <person name="Bevan M.W."/>
        </authorList>
    </citation>
    <scope>NUCLEOTIDE SEQUENCE</scope>
    <source>
        <strain evidence="4">Bd21</strain>
    </source>
</reference>
<feature type="signal peptide" evidence="2">
    <location>
        <begin position="1"/>
        <end position="31"/>
    </location>
</feature>
<evidence type="ECO:0000256" key="2">
    <source>
        <dbReference type="SAM" id="SignalP"/>
    </source>
</evidence>
<dbReference type="GO" id="GO:0006952">
    <property type="term" value="P:defense response"/>
    <property type="evidence" value="ECO:0007669"/>
    <property type="project" value="InterPro"/>
</dbReference>
<gene>
    <name evidence="4" type="ORF">BRADI_1g01873v3</name>
</gene>
<protein>
    <recommendedName>
        <fullName evidence="3">Invertebrate defensins family profile domain-containing protein</fullName>
    </recommendedName>
</protein>
<proteinExistence type="predicted"/>